<dbReference type="PANTHER" id="PTHR43725:SF53">
    <property type="entry name" value="UDP-ARABINOSE 4-EPIMERASE 1"/>
    <property type="match status" value="1"/>
</dbReference>
<dbReference type="InterPro" id="IPR001509">
    <property type="entry name" value="Epimerase_deHydtase"/>
</dbReference>
<dbReference type="RefSeq" id="WP_107923625.1">
    <property type="nucleotide sequence ID" value="NZ_CP073713.1"/>
</dbReference>
<comment type="caution">
    <text evidence="13">The sequence shown here is derived from an EMBL/GenBank/DDBJ whole genome shotgun (WGS) entry which is preliminary data.</text>
</comment>
<dbReference type="InterPro" id="IPR005886">
    <property type="entry name" value="UDP_G4E"/>
</dbReference>
<dbReference type="Pfam" id="PF01370">
    <property type="entry name" value="Epimerase"/>
    <property type="match status" value="1"/>
</dbReference>
<evidence type="ECO:0000256" key="8">
    <source>
        <dbReference type="ARBA" id="ARBA00023144"/>
    </source>
</evidence>
<evidence type="ECO:0000256" key="9">
    <source>
        <dbReference type="ARBA" id="ARBA00023235"/>
    </source>
</evidence>
<evidence type="ECO:0000256" key="11">
    <source>
        <dbReference type="RuleBase" id="RU366046"/>
    </source>
</evidence>
<dbReference type="GO" id="GO:0003978">
    <property type="term" value="F:UDP-glucose 4-epimerase activity"/>
    <property type="evidence" value="ECO:0007669"/>
    <property type="project" value="UniProtKB-EC"/>
</dbReference>
<evidence type="ECO:0000313" key="14">
    <source>
        <dbReference type="Proteomes" id="UP001549363"/>
    </source>
</evidence>
<evidence type="ECO:0000259" key="12">
    <source>
        <dbReference type="Pfam" id="PF01370"/>
    </source>
</evidence>
<keyword evidence="10 11" id="KW-0119">Carbohydrate metabolism</keyword>
<dbReference type="InterPro" id="IPR036291">
    <property type="entry name" value="NAD(P)-bd_dom_sf"/>
</dbReference>
<organism evidence="13 14">
    <name type="scientific">Lysinibacillus parviboronicapiens</name>
    <dbReference type="NCBI Taxonomy" id="436516"/>
    <lineage>
        <taxon>Bacteria</taxon>
        <taxon>Bacillati</taxon>
        <taxon>Bacillota</taxon>
        <taxon>Bacilli</taxon>
        <taxon>Bacillales</taxon>
        <taxon>Bacillaceae</taxon>
        <taxon>Lysinibacillus</taxon>
    </lineage>
</organism>
<evidence type="ECO:0000313" key="13">
    <source>
        <dbReference type="EMBL" id="MET4560637.1"/>
    </source>
</evidence>
<dbReference type="Proteomes" id="UP001549363">
    <property type="component" value="Unassembled WGS sequence"/>
</dbReference>
<dbReference type="EMBL" id="JBEPSB010000006">
    <property type="protein sequence ID" value="MET4560637.1"/>
    <property type="molecule type" value="Genomic_DNA"/>
</dbReference>
<dbReference type="PANTHER" id="PTHR43725">
    <property type="entry name" value="UDP-GLUCOSE 4-EPIMERASE"/>
    <property type="match status" value="1"/>
</dbReference>
<comment type="catalytic activity">
    <reaction evidence="1 11">
        <text>UDP-alpha-D-glucose = UDP-alpha-D-galactose</text>
        <dbReference type="Rhea" id="RHEA:22168"/>
        <dbReference type="ChEBI" id="CHEBI:58885"/>
        <dbReference type="ChEBI" id="CHEBI:66914"/>
        <dbReference type="EC" id="5.1.3.2"/>
    </reaction>
</comment>
<dbReference type="Gene3D" id="3.90.25.10">
    <property type="entry name" value="UDP-galactose 4-epimerase, domain 1"/>
    <property type="match status" value="1"/>
</dbReference>
<evidence type="ECO:0000256" key="5">
    <source>
        <dbReference type="ARBA" id="ARBA00013189"/>
    </source>
</evidence>
<dbReference type="SUPFAM" id="SSF51735">
    <property type="entry name" value="NAD(P)-binding Rossmann-fold domains"/>
    <property type="match status" value="1"/>
</dbReference>
<evidence type="ECO:0000256" key="3">
    <source>
        <dbReference type="ARBA" id="ARBA00004947"/>
    </source>
</evidence>
<evidence type="ECO:0000256" key="10">
    <source>
        <dbReference type="ARBA" id="ARBA00023277"/>
    </source>
</evidence>
<dbReference type="EC" id="5.1.3.2" evidence="5 11"/>
<comment type="pathway">
    <text evidence="3 11">Carbohydrate metabolism; galactose metabolism.</text>
</comment>
<sequence>MILVVGGAGYIGSHFVKELVKTHEVVVLDNLSTGHQWAVDARATFVQGDLGDSSSVQQIFDTYNIEAVLHFAAFSLVGESVIDPMKYYENNVTATLNLLKVMKENKIDKFIFSSTAATYGMPTVDFIDEKTPTNPINPYGRSKLMVEQMLADFAESYQMRYVVLRYFNAAGAYETAEIGESHSPETHLIPIILQHFLGQRESISVFGTDYDTPDGTCIRDYIHVTDLANAHLLALEGLLNGTIETATYNLGNGNGYSVKEVIETCERITGKKAIVQYVERRAGDPAKLVANADKIYCELGWKAQFGITDIVKSAWNWHKK</sequence>
<proteinExistence type="inferred from homology"/>
<name>A0ABV2PI59_9BACI</name>
<dbReference type="CDD" id="cd05247">
    <property type="entry name" value="UDP_G4E_1_SDR_e"/>
    <property type="match status" value="1"/>
</dbReference>
<protein>
    <recommendedName>
        <fullName evidence="6 11">UDP-glucose 4-epimerase</fullName>
        <ecNumber evidence="5 11">5.1.3.2</ecNumber>
    </recommendedName>
</protein>
<dbReference type="Gene3D" id="3.40.50.720">
    <property type="entry name" value="NAD(P)-binding Rossmann-like Domain"/>
    <property type="match status" value="1"/>
</dbReference>
<evidence type="ECO:0000256" key="4">
    <source>
        <dbReference type="ARBA" id="ARBA00007637"/>
    </source>
</evidence>
<accession>A0ABV2PI59</accession>
<reference evidence="13 14" key="1">
    <citation type="submission" date="2024-06" db="EMBL/GenBank/DDBJ databases">
        <title>Sorghum-associated microbial communities from plants grown in Nebraska, USA.</title>
        <authorList>
            <person name="Schachtman D."/>
        </authorList>
    </citation>
    <scope>NUCLEOTIDE SEQUENCE [LARGE SCALE GENOMIC DNA]</scope>
    <source>
        <strain evidence="13 14">736</strain>
    </source>
</reference>
<keyword evidence="8" id="KW-0299">Galactose metabolism</keyword>
<evidence type="ECO:0000256" key="6">
    <source>
        <dbReference type="ARBA" id="ARBA00018569"/>
    </source>
</evidence>
<keyword evidence="14" id="KW-1185">Reference proteome</keyword>
<keyword evidence="7 11" id="KW-0520">NAD</keyword>
<comment type="cofactor">
    <cofactor evidence="2 11">
        <name>NAD(+)</name>
        <dbReference type="ChEBI" id="CHEBI:57540"/>
    </cofactor>
</comment>
<comment type="similarity">
    <text evidence="4 11">Belongs to the NAD(P)-dependent epimerase/dehydratase family.</text>
</comment>
<dbReference type="NCBIfam" id="TIGR01179">
    <property type="entry name" value="galE"/>
    <property type="match status" value="1"/>
</dbReference>
<comment type="subunit">
    <text evidence="11">Homodimer.</text>
</comment>
<evidence type="ECO:0000256" key="1">
    <source>
        <dbReference type="ARBA" id="ARBA00000083"/>
    </source>
</evidence>
<evidence type="ECO:0000256" key="7">
    <source>
        <dbReference type="ARBA" id="ARBA00023027"/>
    </source>
</evidence>
<feature type="domain" description="NAD-dependent epimerase/dehydratase" evidence="12">
    <location>
        <begin position="2"/>
        <end position="251"/>
    </location>
</feature>
<gene>
    <name evidence="13" type="ORF">ABIA69_001781</name>
</gene>
<keyword evidence="9 11" id="KW-0413">Isomerase</keyword>
<evidence type="ECO:0000256" key="2">
    <source>
        <dbReference type="ARBA" id="ARBA00001911"/>
    </source>
</evidence>